<dbReference type="Gene3D" id="1.10.10.10">
    <property type="entry name" value="Winged helix-like DNA-binding domain superfamily/Winged helix DNA-binding domain"/>
    <property type="match status" value="1"/>
</dbReference>
<dbReference type="Gene3D" id="3.30.70.920">
    <property type="match status" value="1"/>
</dbReference>
<dbReference type="Proteomes" id="UP000185783">
    <property type="component" value="Unassembled WGS sequence"/>
</dbReference>
<dbReference type="Pfam" id="PF01037">
    <property type="entry name" value="AsnC_trans_reg"/>
    <property type="match status" value="1"/>
</dbReference>
<comment type="caution">
    <text evidence="5">The sequence shown here is derived from an EMBL/GenBank/DDBJ whole genome shotgun (WGS) entry which is preliminary data.</text>
</comment>
<dbReference type="EMBL" id="LVVZ01000015">
    <property type="protein sequence ID" value="OKL44121.1"/>
    <property type="molecule type" value="Genomic_DNA"/>
</dbReference>
<dbReference type="AlphaFoldDB" id="A0A1U7JHJ5"/>
<evidence type="ECO:0000256" key="1">
    <source>
        <dbReference type="ARBA" id="ARBA00023015"/>
    </source>
</evidence>
<dbReference type="SUPFAM" id="SSF46785">
    <property type="entry name" value="Winged helix' DNA-binding domain"/>
    <property type="match status" value="1"/>
</dbReference>
<accession>A0A1U7JHJ5</accession>
<dbReference type="InterPro" id="IPR000485">
    <property type="entry name" value="AsnC-type_HTH_dom"/>
</dbReference>
<dbReference type="OrthoDB" id="9803143at2"/>
<dbReference type="PRINTS" id="PR00033">
    <property type="entry name" value="HTHASNC"/>
</dbReference>
<dbReference type="SUPFAM" id="SSF54909">
    <property type="entry name" value="Dimeric alpha+beta barrel"/>
    <property type="match status" value="1"/>
</dbReference>
<evidence type="ECO:0000259" key="4">
    <source>
        <dbReference type="PROSITE" id="PS50956"/>
    </source>
</evidence>
<keyword evidence="1" id="KW-0805">Transcription regulation</keyword>
<dbReference type="InterPro" id="IPR019888">
    <property type="entry name" value="Tscrpt_reg_AsnC-like"/>
</dbReference>
<dbReference type="STRING" id="197461.A3843_09885"/>
<dbReference type="PANTHER" id="PTHR30154">
    <property type="entry name" value="LEUCINE-RESPONSIVE REGULATORY PROTEIN"/>
    <property type="match status" value="1"/>
</dbReference>
<evidence type="ECO:0000256" key="2">
    <source>
        <dbReference type="ARBA" id="ARBA00023125"/>
    </source>
</evidence>
<dbReference type="SMART" id="SM00344">
    <property type="entry name" value="HTH_ASNC"/>
    <property type="match status" value="1"/>
</dbReference>
<evidence type="ECO:0000256" key="3">
    <source>
        <dbReference type="ARBA" id="ARBA00023163"/>
    </source>
</evidence>
<dbReference type="PROSITE" id="PS50956">
    <property type="entry name" value="HTH_ASNC_2"/>
    <property type="match status" value="1"/>
</dbReference>
<keyword evidence="2" id="KW-0238">DNA-binding</keyword>
<dbReference type="PANTHER" id="PTHR30154:SF46">
    <property type="entry name" value="TRANSCRIPTIONAL REGULATORY PROTEIN"/>
    <property type="match status" value="1"/>
</dbReference>
<reference evidence="5 6" key="1">
    <citation type="submission" date="2016-03" db="EMBL/GenBank/DDBJ databases">
        <title>Genome sequence of Nesiotobacter sp. nov., a moderately halophilic alphaproteobacterium isolated from the Yellow Sea, China.</title>
        <authorList>
            <person name="Zhang G."/>
            <person name="Zhang R."/>
        </authorList>
    </citation>
    <scope>NUCLEOTIDE SEQUENCE [LARGE SCALE GENOMIC DNA]</scope>
    <source>
        <strain evidence="5 6">WB1-6</strain>
    </source>
</reference>
<evidence type="ECO:0000313" key="6">
    <source>
        <dbReference type="Proteomes" id="UP000185783"/>
    </source>
</evidence>
<gene>
    <name evidence="5" type="ORF">A3843_09885</name>
</gene>
<dbReference type="InterPro" id="IPR036390">
    <property type="entry name" value="WH_DNA-bd_sf"/>
</dbReference>
<dbReference type="Pfam" id="PF13404">
    <property type="entry name" value="HTH_AsnC-type"/>
    <property type="match status" value="1"/>
</dbReference>
<dbReference type="GO" id="GO:0005829">
    <property type="term" value="C:cytosol"/>
    <property type="evidence" value="ECO:0007669"/>
    <property type="project" value="TreeGrafter"/>
</dbReference>
<organism evidence="5 6">
    <name type="scientific">Pseudovibrio exalbescens</name>
    <dbReference type="NCBI Taxonomy" id="197461"/>
    <lineage>
        <taxon>Bacteria</taxon>
        <taxon>Pseudomonadati</taxon>
        <taxon>Pseudomonadota</taxon>
        <taxon>Alphaproteobacteria</taxon>
        <taxon>Hyphomicrobiales</taxon>
        <taxon>Stappiaceae</taxon>
        <taxon>Pseudovibrio</taxon>
    </lineage>
</organism>
<keyword evidence="3" id="KW-0804">Transcription</keyword>
<dbReference type="InterPro" id="IPR036388">
    <property type="entry name" value="WH-like_DNA-bd_sf"/>
</dbReference>
<protein>
    <submittedName>
        <fullName evidence="5">AsnC family transcriptional regulator</fullName>
    </submittedName>
</protein>
<dbReference type="GO" id="GO:0043565">
    <property type="term" value="F:sequence-specific DNA binding"/>
    <property type="evidence" value="ECO:0007669"/>
    <property type="project" value="InterPro"/>
</dbReference>
<dbReference type="InterPro" id="IPR011008">
    <property type="entry name" value="Dimeric_a/b-barrel"/>
</dbReference>
<keyword evidence="6" id="KW-1185">Reference proteome</keyword>
<dbReference type="InterPro" id="IPR019887">
    <property type="entry name" value="Tscrpt_reg_AsnC/Lrp_C"/>
</dbReference>
<dbReference type="RefSeq" id="WP_036489095.1">
    <property type="nucleotide sequence ID" value="NZ_LVVZ01000015.1"/>
</dbReference>
<name>A0A1U7JHJ5_9HYPH</name>
<feature type="domain" description="HTH asnC-type" evidence="4">
    <location>
        <begin position="7"/>
        <end position="68"/>
    </location>
</feature>
<proteinExistence type="predicted"/>
<dbReference type="GO" id="GO:0043200">
    <property type="term" value="P:response to amino acid"/>
    <property type="evidence" value="ECO:0007669"/>
    <property type="project" value="TreeGrafter"/>
</dbReference>
<sequence length="159" mass="17787">MTIGVEVDAFDLKLLAHLQEDASRTNAELGTLIHLSASQVSRRRQRLENAGVIRRYRADLAPDLLGFGVIAFVGVTLDTHNSENSARLHELMGTLACVLEAYTMTGDMDYLLKVCVSDLKELSRFINNDLLPHEAVRNVRSSIAMEIIKDENRLPLRKV</sequence>
<evidence type="ECO:0000313" key="5">
    <source>
        <dbReference type="EMBL" id="OKL44121.1"/>
    </source>
</evidence>